<comment type="caution">
    <text evidence="1">The sequence shown here is derived from an EMBL/GenBank/DDBJ whole genome shotgun (WGS) entry which is preliminary data.</text>
</comment>
<proteinExistence type="predicted"/>
<accession>A0A2M6WE95</accession>
<evidence type="ECO:0000313" key="1">
    <source>
        <dbReference type="EMBL" id="PIT91121.1"/>
    </source>
</evidence>
<reference evidence="2" key="1">
    <citation type="submission" date="2017-09" db="EMBL/GenBank/DDBJ databases">
        <title>Depth-based differentiation of microbial function through sediment-hosted aquifers and enrichment of novel symbionts in the deep terrestrial subsurface.</title>
        <authorList>
            <person name="Probst A.J."/>
            <person name="Ladd B."/>
            <person name="Jarett J.K."/>
            <person name="Geller-Mcgrath D.E."/>
            <person name="Sieber C.M.K."/>
            <person name="Emerson J.B."/>
            <person name="Anantharaman K."/>
            <person name="Thomas B.C."/>
            <person name="Malmstrom R."/>
            <person name="Stieglmeier M."/>
            <person name="Klingl A."/>
            <person name="Woyke T."/>
            <person name="Ryan C.M."/>
            <person name="Banfield J.F."/>
        </authorList>
    </citation>
    <scope>NUCLEOTIDE SEQUENCE [LARGE SCALE GENOMIC DNA]</scope>
</reference>
<dbReference type="AlphaFoldDB" id="A0A2M6WE95"/>
<dbReference type="Pfam" id="PF18908">
    <property type="entry name" value="DUF5663"/>
    <property type="match status" value="1"/>
</dbReference>
<organism evidence="1 2">
    <name type="scientific">Candidatus Kaiserbacteria bacterium CG10_big_fil_rev_8_21_14_0_10_49_17</name>
    <dbReference type="NCBI Taxonomy" id="1974609"/>
    <lineage>
        <taxon>Bacteria</taxon>
        <taxon>Candidatus Kaiseribacteriota</taxon>
    </lineage>
</organism>
<dbReference type="EMBL" id="PFBJ01000010">
    <property type="protein sequence ID" value="PIT91121.1"/>
    <property type="molecule type" value="Genomic_DNA"/>
</dbReference>
<dbReference type="InterPro" id="IPR043722">
    <property type="entry name" value="DUF5663"/>
</dbReference>
<sequence>MIDVTQEELSRAIVEELGIGELSKEEQEEILTLFGENLVKKLTTEILTIVPKEKHDEYMRLTEEGKIVEVHELLKPHIPNFDAFIETEVSKELALTKERFAGST</sequence>
<dbReference type="Proteomes" id="UP000228809">
    <property type="component" value="Unassembled WGS sequence"/>
</dbReference>
<name>A0A2M6WE95_9BACT</name>
<gene>
    <name evidence="1" type="ORF">COU17_02055</name>
</gene>
<evidence type="ECO:0000313" key="2">
    <source>
        <dbReference type="Proteomes" id="UP000228809"/>
    </source>
</evidence>
<protein>
    <submittedName>
        <fullName evidence="1">Uncharacterized protein</fullName>
    </submittedName>
</protein>